<dbReference type="STRING" id="1134435.AC731_008165"/>
<sequence>MKLHKKMKPVALAVIGMGMVAPVMAFEPIEFENGAVLESRLTTTYTLSTRLEDQDRLLANNAGGNDGNNNFDKGSLTSNRVSLLLDTHLKKGNSGFILSASTFYDDVYHGSNDNDGTSFPNKIGGAANRFTSDAKRYHGGYSRLLDVYGYTSFNVGEEGRATVRLGKHVVSWGETLFIPGISAAQGPADGTKAGIPGTEVKDQLLPEDQISALYEVNERLSLMAHAQYGWHKTLVNAPGSFMSTSDVVGPGAVCLTAGPTCGVPRGDDEKPGKIGQWGVGAKYRVTDETEVGLIYLNYHDRAPMVDVDYVLSDGDGFGFNHRYFEDIKMLGATFSTSFGIATLGGEISYRKDAPALVNTRMGGSVIPTATTADVLQTNINTFINLGRTFLAPQANFLAEIAYTDVRNPDARRIPGATGDRSSTFAPGFGVVPVPTLESDSLNFGSYGLAFASTLSLTYPGIIENWELGVPISYSRQLKGRTLQGNLGMGEGDHRLSIGATMTYRRNLQIGLTYLGYFGDASLDPVENRQLTDRDQLSMVVKYTF</sequence>
<accession>A0A127K4N6</accession>
<name>A0A127K4N6_9RHOO</name>
<dbReference type="KEGG" id="thu:AC731_008165"/>
<dbReference type="Proteomes" id="UP000036902">
    <property type="component" value="Chromosome"/>
</dbReference>
<dbReference type="RefSeq" id="WP_048705030.1">
    <property type="nucleotide sequence ID" value="NZ_CP014646.1"/>
</dbReference>
<evidence type="ECO:0000256" key="1">
    <source>
        <dbReference type="SAM" id="SignalP"/>
    </source>
</evidence>
<dbReference type="EMBL" id="CP014646">
    <property type="protein sequence ID" value="AMO36919.1"/>
    <property type="molecule type" value="Genomic_DNA"/>
</dbReference>
<gene>
    <name evidence="2" type="ORF">AC731_008165</name>
</gene>
<proteinExistence type="predicted"/>
<dbReference type="AlphaFoldDB" id="A0A127K4N6"/>
<evidence type="ECO:0000313" key="3">
    <source>
        <dbReference type="Proteomes" id="UP000036902"/>
    </source>
</evidence>
<feature type="signal peptide" evidence="1">
    <location>
        <begin position="1"/>
        <end position="25"/>
    </location>
</feature>
<reference evidence="3" key="1">
    <citation type="submission" date="2016-03" db="EMBL/GenBank/DDBJ databases">
        <authorList>
            <person name="Ma C."/>
            <person name="Zhou S."/>
            <person name="Yang G."/>
        </authorList>
    </citation>
    <scope>NUCLEOTIDE SEQUENCE [LARGE SCALE GENOMIC DNA]</scope>
    <source>
        <strain evidence="3">SgZ-1</strain>
    </source>
</reference>
<organism evidence="2 3">
    <name type="scientific">Thauera humireducens</name>
    <dbReference type="NCBI Taxonomy" id="1134435"/>
    <lineage>
        <taxon>Bacteria</taxon>
        <taxon>Pseudomonadati</taxon>
        <taxon>Pseudomonadota</taxon>
        <taxon>Betaproteobacteria</taxon>
        <taxon>Rhodocyclales</taxon>
        <taxon>Zoogloeaceae</taxon>
        <taxon>Thauera</taxon>
    </lineage>
</organism>
<feature type="chain" id="PRO_5007797927" evidence="1">
    <location>
        <begin position="26"/>
        <end position="544"/>
    </location>
</feature>
<dbReference type="Pfam" id="PF06980">
    <property type="entry name" value="DUF1302"/>
    <property type="match status" value="1"/>
</dbReference>
<keyword evidence="1" id="KW-0732">Signal</keyword>
<protein>
    <submittedName>
        <fullName evidence="2">PduX</fullName>
    </submittedName>
</protein>
<keyword evidence="3" id="KW-1185">Reference proteome</keyword>
<dbReference type="InterPro" id="IPR010727">
    <property type="entry name" value="DUF1302"/>
</dbReference>
<evidence type="ECO:0000313" key="2">
    <source>
        <dbReference type="EMBL" id="AMO36919.1"/>
    </source>
</evidence>